<dbReference type="EMBL" id="ML993583">
    <property type="protein sequence ID" value="KAF2171372.1"/>
    <property type="molecule type" value="Genomic_DNA"/>
</dbReference>
<dbReference type="OrthoDB" id="3641682at2759"/>
<dbReference type="RefSeq" id="XP_033672261.1">
    <property type="nucleotide sequence ID" value="XM_033804519.1"/>
</dbReference>
<dbReference type="AlphaFoldDB" id="A0A6A6CZQ3"/>
<evidence type="ECO:0000313" key="3">
    <source>
        <dbReference type="Proteomes" id="UP000799537"/>
    </source>
</evidence>
<keyword evidence="3" id="KW-1185">Reference proteome</keyword>
<feature type="signal peptide" evidence="1">
    <location>
        <begin position="1"/>
        <end position="17"/>
    </location>
</feature>
<organism evidence="2 3">
    <name type="scientific">Zasmidium cellare ATCC 36951</name>
    <dbReference type="NCBI Taxonomy" id="1080233"/>
    <lineage>
        <taxon>Eukaryota</taxon>
        <taxon>Fungi</taxon>
        <taxon>Dikarya</taxon>
        <taxon>Ascomycota</taxon>
        <taxon>Pezizomycotina</taxon>
        <taxon>Dothideomycetes</taxon>
        <taxon>Dothideomycetidae</taxon>
        <taxon>Mycosphaerellales</taxon>
        <taxon>Mycosphaerellaceae</taxon>
        <taxon>Zasmidium</taxon>
    </lineage>
</organism>
<evidence type="ECO:0000313" key="2">
    <source>
        <dbReference type="EMBL" id="KAF2171372.1"/>
    </source>
</evidence>
<accession>A0A6A6CZQ3</accession>
<sequence length="182" mass="20178">MRFYLSLIAACLPLSLGFPTDPNNTLSERQCTGCAQCIFSDREETLSERDRYKHRQLTDNISCGAATSCTAGYSVQEGYSFTWSASVQTEFASAGFEVQMSWTTGTNYECDVDSGETGCVWFGKRFKEYTVRRSLCDTCTGCDEKDITYTSPTNDNSGAGDFYCVTGSACRSVGQEYWADEQ</sequence>
<feature type="chain" id="PRO_5025616021" evidence="1">
    <location>
        <begin position="18"/>
        <end position="182"/>
    </location>
</feature>
<gene>
    <name evidence="2" type="ORF">M409DRAFT_18488</name>
</gene>
<name>A0A6A6CZQ3_ZASCE</name>
<reference evidence="2" key="1">
    <citation type="journal article" date="2020" name="Stud. Mycol.">
        <title>101 Dothideomycetes genomes: a test case for predicting lifestyles and emergence of pathogens.</title>
        <authorList>
            <person name="Haridas S."/>
            <person name="Albert R."/>
            <person name="Binder M."/>
            <person name="Bloem J."/>
            <person name="Labutti K."/>
            <person name="Salamov A."/>
            <person name="Andreopoulos B."/>
            <person name="Baker S."/>
            <person name="Barry K."/>
            <person name="Bills G."/>
            <person name="Bluhm B."/>
            <person name="Cannon C."/>
            <person name="Castanera R."/>
            <person name="Culley D."/>
            <person name="Daum C."/>
            <person name="Ezra D."/>
            <person name="Gonzalez J."/>
            <person name="Henrissat B."/>
            <person name="Kuo A."/>
            <person name="Liang C."/>
            <person name="Lipzen A."/>
            <person name="Lutzoni F."/>
            <person name="Magnuson J."/>
            <person name="Mondo S."/>
            <person name="Nolan M."/>
            <person name="Ohm R."/>
            <person name="Pangilinan J."/>
            <person name="Park H.-J."/>
            <person name="Ramirez L."/>
            <person name="Alfaro M."/>
            <person name="Sun H."/>
            <person name="Tritt A."/>
            <person name="Yoshinaga Y."/>
            <person name="Zwiers L.-H."/>
            <person name="Turgeon B."/>
            <person name="Goodwin S."/>
            <person name="Spatafora J."/>
            <person name="Crous P."/>
            <person name="Grigoriev I."/>
        </authorList>
    </citation>
    <scope>NUCLEOTIDE SEQUENCE</scope>
    <source>
        <strain evidence="2">ATCC 36951</strain>
    </source>
</reference>
<proteinExistence type="predicted"/>
<keyword evidence="1" id="KW-0732">Signal</keyword>
<evidence type="ECO:0000256" key="1">
    <source>
        <dbReference type="SAM" id="SignalP"/>
    </source>
</evidence>
<dbReference type="GeneID" id="54557791"/>
<dbReference type="Proteomes" id="UP000799537">
    <property type="component" value="Unassembled WGS sequence"/>
</dbReference>
<protein>
    <submittedName>
        <fullName evidence="2">Uncharacterized protein</fullName>
    </submittedName>
</protein>